<dbReference type="InterPro" id="IPR036038">
    <property type="entry name" value="Aminotransferase-like"/>
</dbReference>
<dbReference type="InterPro" id="IPR005786">
    <property type="entry name" value="B_amino_transII"/>
</dbReference>
<dbReference type="NCBIfam" id="TIGR01123">
    <property type="entry name" value="ilvE_II"/>
    <property type="match status" value="1"/>
</dbReference>
<dbReference type="InterPro" id="IPR043131">
    <property type="entry name" value="BCAT-like_N"/>
</dbReference>
<keyword evidence="3 11" id="KW-0032">Aminotransferase</keyword>
<dbReference type="PANTHER" id="PTHR11825">
    <property type="entry name" value="SUBGROUP IIII AMINOTRANSFERASE"/>
    <property type="match status" value="1"/>
</dbReference>
<evidence type="ECO:0000256" key="8">
    <source>
        <dbReference type="PIRSR" id="PIRSR006468-1"/>
    </source>
</evidence>
<keyword evidence="6 10" id="KW-0663">Pyridoxal phosphate</keyword>
<name>A0AAV7KAX7_9METZ</name>
<evidence type="ECO:0000256" key="6">
    <source>
        <dbReference type="ARBA" id="ARBA00022898"/>
    </source>
</evidence>
<evidence type="ECO:0000256" key="1">
    <source>
        <dbReference type="ARBA" id="ARBA00001933"/>
    </source>
</evidence>
<dbReference type="InterPro" id="IPR018300">
    <property type="entry name" value="Aminotrans_IV_CS"/>
</dbReference>
<dbReference type="NCBIfam" id="NF009897">
    <property type="entry name" value="PRK13357.1"/>
    <property type="match status" value="1"/>
</dbReference>
<evidence type="ECO:0000256" key="4">
    <source>
        <dbReference type="ARBA" id="ARBA00022605"/>
    </source>
</evidence>
<comment type="similarity">
    <text evidence="2 9">Belongs to the class-IV pyridoxal-phosphate-dependent aminotransferase family.</text>
</comment>
<protein>
    <recommendedName>
        <fullName evidence="11">Branched-chain-amino-acid aminotransferase</fullName>
        <ecNumber evidence="11">2.6.1.42</ecNumber>
    </recommendedName>
</protein>
<dbReference type="Proteomes" id="UP001165289">
    <property type="component" value="Unassembled WGS sequence"/>
</dbReference>
<evidence type="ECO:0000313" key="12">
    <source>
        <dbReference type="EMBL" id="KAI6657759.1"/>
    </source>
</evidence>
<reference evidence="12 13" key="1">
    <citation type="journal article" date="2023" name="BMC Biol.">
        <title>The compact genome of the sponge Oopsacas minuta (Hexactinellida) is lacking key metazoan core genes.</title>
        <authorList>
            <person name="Santini S."/>
            <person name="Schenkelaars Q."/>
            <person name="Jourda C."/>
            <person name="Duchesne M."/>
            <person name="Belahbib H."/>
            <person name="Rocher C."/>
            <person name="Selva M."/>
            <person name="Riesgo A."/>
            <person name="Vervoort M."/>
            <person name="Leys S.P."/>
            <person name="Kodjabachian L."/>
            <person name="Le Bivic A."/>
            <person name="Borchiellini C."/>
            <person name="Claverie J.M."/>
            <person name="Renard E."/>
        </authorList>
    </citation>
    <scope>NUCLEOTIDE SEQUENCE [LARGE SCALE GENOMIC DNA]</scope>
    <source>
        <strain evidence="12">SPO-2</strain>
    </source>
</reference>
<evidence type="ECO:0000256" key="5">
    <source>
        <dbReference type="ARBA" id="ARBA00022679"/>
    </source>
</evidence>
<dbReference type="GO" id="GO:0004084">
    <property type="term" value="F:branched-chain-amino-acid transaminase activity"/>
    <property type="evidence" value="ECO:0007669"/>
    <property type="project" value="UniProtKB-EC"/>
</dbReference>
<dbReference type="PROSITE" id="PS00770">
    <property type="entry name" value="AA_TRANSFER_CLASS_4"/>
    <property type="match status" value="1"/>
</dbReference>
<evidence type="ECO:0000256" key="9">
    <source>
        <dbReference type="RuleBase" id="RU004106"/>
    </source>
</evidence>
<dbReference type="PIRSF" id="PIRSF006468">
    <property type="entry name" value="BCAT1"/>
    <property type="match status" value="1"/>
</dbReference>
<evidence type="ECO:0000256" key="11">
    <source>
        <dbReference type="RuleBase" id="RU004517"/>
    </source>
</evidence>
<dbReference type="InterPro" id="IPR001544">
    <property type="entry name" value="Aminotrans_IV"/>
</dbReference>
<gene>
    <name evidence="12" type="ORF">LOD99_502</name>
</gene>
<dbReference type="InterPro" id="IPR043132">
    <property type="entry name" value="BCAT-like_C"/>
</dbReference>
<dbReference type="Gene3D" id="3.20.10.10">
    <property type="entry name" value="D-amino Acid Aminotransferase, subunit A, domain 2"/>
    <property type="match status" value="1"/>
</dbReference>
<comment type="catalytic activity">
    <reaction evidence="11">
        <text>L-leucine + 2-oxoglutarate = 4-methyl-2-oxopentanoate + L-glutamate</text>
        <dbReference type="Rhea" id="RHEA:18321"/>
        <dbReference type="ChEBI" id="CHEBI:16810"/>
        <dbReference type="ChEBI" id="CHEBI:17865"/>
        <dbReference type="ChEBI" id="CHEBI:29985"/>
        <dbReference type="ChEBI" id="CHEBI:57427"/>
        <dbReference type="EC" id="2.6.1.42"/>
    </reaction>
</comment>
<proteinExistence type="inferred from homology"/>
<comment type="cofactor">
    <cofactor evidence="1 10">
        <name>pyridoxal 5'-phosphate</name>
        <dbReference type="ChEBI" id="CHEBI:597326"/>
    </cofactor>
</comment>
<evidence type="ECO:0000256" key="2">
    <source>
        <dbReference type="ARBA" id="ARBA00009320"/>
    </source>
</evidence>
<comment type="caution">
    <text evidence="12">The sequence shown here is derived from an EMBL/GenBank/DDBJ whole genome shotgun (WGS) entry which is preliminary data.</text>
</comment>
<keyword evidence="13" id="KW-1185">Reference proteome</keyword>
<dbReference type="SUPFAM" id="SSF56752">
    <property type="entry name" value="D-aminoacid aminotransferase-like PLP-dependent enzymes"/>
    <property type="match status" value="1"/>
</dbReference>
<keyword evidence="7 11" id="KW-0100">Branched-chain amino acid biosynthesis</keyword>
<keyword evidence="5 11" id="KW-0808">Transferase</keyword>
<evidence type="ECO:0000256" key="7">
    <source>
        <dbReference type="ARBA" id="ARBA00023304"/>
    </source>
</evidence>
<dbReference type="CDD" id="cd01557">
    <property type="entry name" value="BCAT_beta_family"/>
    <property type="match status" value="1"/>
</dbReference>
<dbReference type="GO" id="GO:0009099">
    <property type="term" value="P:L-valine biosynthetic process"/>
    <property type="evidence" value="ECO:0007669"/>
    <property type="project" value="TreeGrafter"/>
</dbReference>
<dbReference type="AlphaFoldDB" id="A0AAV7KAX7"/>
<accession>A0AAV7KAX7</accession>
<evidence type="ECO:0000256" key="10">
    <source>
        <dbReference type="RuleBase" id="RU004516"/>
    </source>
</evidence>
<evidence type="ECO:0000313" key="13">
    <source>
        <dbReference type="Proteomes" id="UP001165289"/>
    </source>
</evidence>
<dbReference type="GO" id="GO:0009098">
    <property type="term" value="P:L-leucine biosynthetic process"/>
    <property type="evidence" value="ECO:0007669"/>
    <property type="project" value="TreeGrafter"/>
</dbReference>
<sequence>MTSLTSSFLPALRSRFKVFLSPHLLRTVREISFSGQEVTTEYTTKPKPRPAPDNPLTFGTVTTDHMFITNWKLGQGWKNPRIVPYQPLQLDPTAKVLHYAIEVFEGMKAYLGDDKELRMFRPMKNMDRLHKSAIRATLPVFDKTELKECLKALLEVDRDWAPDRKECSLYIRPTIIGVDASLGVNVATEALLYTILCPVGSYYGGGSFEAVSLYADEKAVRAWPGGAGSSKLGANYAPTVARQVEAAENGCVQVLWLFGDDHELTEVGTMNIFAFWENQRGEREVITPPLSDIILPGVTRDSVIQLIRSWGDVPVVERTFTMQDVMTAVNENRMLGLFGTGTACVVSPVKDILYRGERIAIPTLERAPVVTKVYKNLTDIHYGRTRAFSEWVELV</sequence>
<dbReference type="EC" id="2.6.1.42" evidence="11"/>
<organism evidence="12 13">
    <name type="scientific">Oopsacas minuta</name>
    <dbReference type="NCBI Taxonomy" id="111878"/>
    <lineage>
        <taxon>Eukaryota</taxon>
        <taxon>Metazoa</taxon>
        <taxon>Porifera</taxon>
        <taxon>Hexactinellida</taxon>
        <taxon>Hexasterophora</taxon>
        <taxon>Lyssacinosida</taxon>
        <taxon>Leucopsacidae</taxon>
        <taxon>Oopsacas</taxon>
    </lineage>
</organism>
<dbReference type="FunFam" id="3.30.470.10:FF:000002">
    <property type="entry name" value="Branched-chain-amino-acid aminotransferase"/>
    <property type="match status" value="1"/>
</dbReference>
<dbReference type="InterPro" id="IPR033939">
    <property type="entry name" value="BCAT_family"/>
</dbReference>
<feature type="modified residue" description="N6-(pyridoxal phosphate)lysine" evidence="8">
    <location>
        <position position="231"/>
    </location>
</feature>
<comment type="catalytic activity">
    <reaction evidence="11">
        <text>L-valine + 2-oxoglutarate = 3-methyl-2-oxobutanoate + L-glutamate</text>
        <dbReference type="Rhea" id="RHEA:24813"/>
        <dbReference type="ChEBI" id="CHEBI:11851"/>
        <dbReference type="ChEBI" id="CHEBI:16810"/>
        <dbReference type="ChEBI" id="CHEBI:29985"/>
        <dbReference type="ChEBI" id="CHEBI:57762"/>
        <dbReference type="EC" id="2.6.1.42"/>
    </reaction>
</comment>
<keyword evidence="4 11" id="KW-0028">Amino-acid biosynthesis</keyword>
<comment type="catalytic activity">
    <reaction evidence="11">
        <text>L-isoleucine + 2-oxoglutarate = (S)-3-methyl-2-oxopentanoate + L-glutamate</text>
        <dbReference type="Rhea" id="RHEA:24801"/>
        <dbReference type="ChEBI" id="CHEBI:16810"/>
        <dbReference type="ChEBI" id="CHEBI:29985"/>
        <dbReference type="ChEBI" id="CHEBI:35146"/>
        <dbReference type="ChEBI" id="CHEBI:58045"/>
        <dbReference type="EC" id="2.6.1.42"/>
    </reaction>
</comment>
<dbReference type="PANTHER" id="PTHR11825:SF44">
    <property type="entry name" value="BRANCHED-CHAIN-AMINO-ACID AMINOTRANSFERASE"/>
    <property type="match status" value="1"/>
</dbReference>
<dbReference type="Gene3D" id="3.30.470.10">
    <property type="match status" value="1"/>
</dbReference>
<dbReference type="EMBL" id="JAKMXF010000111">
    <property type="protein sequence ID" value="KAI6657759.1"/>
    <property type="molecule type" value="Genomic_DNA"/>
</dbReference>
<dbReference type="FunFam" id="3.20.10.10:FF:000004">
    <property type="entry name" value="Branched-chain-amino-acid aminotransferase"/>
    <property type="match status" value="1"/>
</dbReference>
<dbReference type="Pfam" id="PF01063">
    <property type="entry name" value="Aminotran_4"/>
    <property type="match status" value="1"/>
</dbReference>
<dbReference type="GO" id="GO:0005739">
    <property type="term" value="C:mitochondrion"/>
    <property type="evidence" value="ECO:0007669"/>
    <property type="project" value="TreeGrafter"/>
</dbReference>
<evidence type="ECO:0000256" key="3">
    <source>
        <dbReference type="ARBA" id="ARBA00022576"/>
    </source>
</evidence>